<evidence type="ECO:0000256" key="4">
    <source>
        <dbReference type="ARBA" id="ARBA00022553"/>
    </source>
</evidence>
<dbReference type="PANTHER" id="PTHR41523:SF8">
    <property type="entry name" value="ETHYLENE RESPONSE SENSOR PROTEIN"/>
    <property type="match status" value="1"/>
</dbReference>
<dbReference type="GO" id="GO:0016301">
    <property type="term" value="F:kinase activity"/>
    <property type="evidence" value="ECO:0007669"/>
    <property type="project" value="UniProtKB-KW"/>
</dbReference>
<comment type="caution">
    <text evidence="12">The sequence shown here is derived from an EMBL/GenBank/DDBJ whole genome shotgun (WGS) entry which is preliminary data.</text>
</comment>
<keyword evidence="10" id="KW-0472">Membrane</keyword>
<evidence type="ECO:0000313" key="12">
    <source>
        <dbReference type="EMBL" id="GGG95120.1"/>
    </source>
</evidence>
<keyword evidence="10" id="KW-0812">Transmembrane</keyword>
<keyword evidence="9" id="KW-0175">Coiled coil</keyword>
<dbReference type="EC" id="2.7.13.3" evidence="3"/>
<feature type="transmembrane region" description="Helical" evidence="10">
    <location>
        <begin position="21"/>
        <end position="42"/>
    </location>
</feature>
<dbReference type="Gene3D" id="3.30.450.20">
    <property type="entry name" value="PAS domain"/>
    <property type="match status" value="2"/>
</dbReference>
<keyword evidence="7 12" id="KW-0418">Kinase</keyword>
<comment type="catalytic activity">
    <reaction evidence="1">
        <text>ATP + protein L-histidine = ADP + protein N-phospho-L-histidine.</text>
        <dbReference type="EC" id="2.7.13.3"/>
    </reaction>
</comment>
<keyword evidence="5" id="KW-0808">Transferase</keyword>
<dbReference type="PANTHER" id="PTHR41523">
    <property type="entry name" value="TWO-COMPONENT SYSTEM SENSOR PROTEIN"/>
    <property type="match status" value="1"/>
</dbReference>
<name>A0ABQ1XJE2_9PROT</name>
<dbReference type="InterPro" id="IPR011495">
    <property type="entry name" value="Sig_transdc_His_kin_sub2_dim/P"/>
</dbReference>
<evidence type="ECO:0000256" key="3">
    <source>
        <dbReference type="ARBA" id="ARBA00012438"/>
    </source>
</evidence>
<dbReference type="InterPro" id="IPR003660">
    <property type="entry name" value="HAMP_dom"/>
</dbReference>
<dbReference type="InterPro" id="IPR003594">
    <property type="entry name" value="HATPase_dom"/>
</dbReference>
<keyword evidence="10" id="KW-1133">Transmembrane helix</keyword>
<organism evidence="12 13">
    <name type="scientific">Glycocaulis albus</name>
    <dbReference type="NCBI Taxonomy" id="1382801"/>
    <lineage>
        <taxon>Bacteria</taxon>
        <taxon>Pseudomonadati</taxon>
        <taxon>Pseudomonadota</taxon>
        <taxon>Alphaproteobacteria</taxon>
        <taxon>Maricaulales</taxon>
        <taxon>Maricaulaceae</taxon>
        <taxon>Glycocaulis</taxon>
    </lineage>
</organism>
<dbReference type="Pfam" id="PF07568">
    <property type="entry name" value="HisKA_2"/>
    <property type="match status" value="1"/>
</dbReference>
<dbReference type="SMART" id="SM00387">
    <property type="entry name" value="HATPase_c"/>
    <property type="match status" value="1"/>
</dbReference>
<evidence type="ECO:0000259" key="11">
    <source>
        <dbReference type="PROSITE" id="PS50885"/>
    </source>
</evidence>
<evidence type="ECO:0000256" key="1">
    <source>
        <dbReference type="ARBA" id="ARBA00000085"/>
    </source>
</evidence>
<keyword evidence="13" id="KW-1185">Reference proteome</keyword>
<evidence type="ECO:0000256" key="6">
    <source>
        <dbReference type="ARBA" id="ARBA00022741"/>
    </source>
</evidence>
<dbReference type="SUPFAM" id="SSF55874">
    <property type="entry name" value="ATPase domain of HSP90 chaperone/DNA topoisomerase II/histidine kinase"/>
    <property type="match status" value="1"/>
</dbReference>
<sequence>MLGGLSEALENGSRRGLRIQLLAVLVLALMPLLILSSVQGIMEYEQQREREIGRLHTAALSASEAITAAFSRADGKAGALASWSFALMDDPESCVRTLRHMAEADVTVSNIAMLDSNGEVICSAVPPSESERNFSSRDWFQAVSDGADRTHSDVVFGAISQRQIVLTVRRLRANPDIDGTDTDTFAGVVAVATDMNAAARLVRRERLGADAQIALISRQGALKLEGSSIEDDLFENVAVGTLLEQARPGEAIRAQGTGVRPGYEVIVAALIPERLGVAIAAPARVFESWSGVSVISTFAIPALMTLLVLVCVWVAVDYFILRWLTYLQRIAQLYAAGRLDLVPQRARKAPREVARLAAVMEQMAASLDEQRTELAEAVDQRSGLLREIHHRVKNNLQVIVSLLNLQSGRISDPAAAEALMDARRRINALALVHRSLYETDDLRFIEVSPFLKDLIGNLAEVLGGHDSTIAVDVECDDLALSPDQAAPMALFVTEAVTNAFKHAFAGRDAGRILVRLTCGDDDQCEISIGDNGTGVNPSASAGTGSSLMNAFAQQLGGRFETRPSPLGGYEAAISFPISKHWDS</sequence>
<evidence type="ECO:0000256" key="10">
    <source>
        <dbReference type="SAM" id="Phobius"/>
    </source>
</evidence>
<accession>A0ABQ1XJE2</accession>
<feature type="coiled-coil region" evidence="9">
    <location>
        <begin position="360"/>
        <end position="387"/>
    </location>
</feature>
<evidence type="ECO:0000256" key="5">
    <source>
        <dbReference type="ARBA" id="ARBA00022679"/>
    </source>
</evidence>
<feature type="domain" description="HAMP" evidence="11">
    <location>
        <begin position="318"/>
        <end position="372"/>
    </location>
</feature>
<dbReference type="RefSeq" id="WP_188451306.1">
    <property type="nucleotide sequence ID" value="NZ_BMFS01000003.1"/>
</dbReference>
<evidence type="ECO:0000256" key="9">
    <source>
        <dbReference type="SAM" id="Coils"/>
    </source>
</evidence>
<keyword evidence="6" id="KW-0547">Nucleotide-binding</keyword>
<evidence type="ECO:0000256" key="2">
    <source>
        <dbReference type="ARBA" id="ARBA00004370"/>
    </source>
</evidence>
<feature type="transmembrane region" description="Helical" evidence="10">
    <location>
        <begin position="298"/>
        <end position="321"/>
    </location>
</feature>
<dbReference type="EMBL" id="BMFS01000003">
    <property type="protein sequence ID" value="GGG95120.1"/>
    <property type="molecule type" value="Genomic_DNA"/>
</dbReference>
<keyword evidence="8" id="KW-0067">ATP-binding</keyword>
<evidence type="ECO:0000256" key="7">
    <source>
        <dbReference type="ARBA" id="ARBA00022777"/>
    </source>
</evidence>
<dbReference type="InterPro" id="IPR036890">
    <property type="entry name" value="HATPase_C_sf"/>
</dbReference>
<dbReference type="Proteomes" id="UP000648722">
    <property type="component" value="Unassembled WGS sequence"/>
</dbReference>
<gene>
    <name evidence="12" type="primary">phyK</name>
    <name evidence="12" type="ORF">GCM10007420_08300</name>
</gene>
<evidence type="ECO:0000313" key="13">
    <source>
        <dbReference type="Proteomes" id="UP000648722"/>
    </source>
</evidence>
<dbReference type="CDD" id="cd12914">
    <property type="entry name" value="PDC1_DGC_like"/>
    <property type="match status" value="1"/>
</dbReference>
<keyword evidence="4" id="KW-0597">Phosphoprotein</keyword>
<reference evidence="13" key="1">
    <citation type="journal article" date="2019" name="Int. J. Syst. Evol. Microbiol.">
        <title>The Global Catalogue of Microorganisms (GCM) 10K type strain sequencing project: providing services to taxonomists for standard genome sequencing and annotation.</title>
        <authorList>
            <consortium name="The Broad Institute Genomics Platform"/>
            <consortium name="The Broad Institute Genome Sequencing Center for Infectious Disease"/>
            <person name="Wu L."/>
            <person name="Ma J."/>
        </authorList>
    </citation>
    <scope>NUCLEOTIDE SEQUENCE [LARGE SCALE GENOMIC DNA]</scope>
    <source>
        <strain evidence="13">CGMCC 1.12766</strain>
    </source>
</reference>
<evidence type="ECO:0000256" key="8">
    <source>
        <dbReference type="ARBA" id="ARBA00022840"/>
    </source>
</evidence>
<protein>
    <recommendedName>
        <fullName evidence="3">histidine kinase</fullName>
        <ecNumber evidence="3">2.7.13.3</ecNumber>
    </recommendedName>
</protein>
<comment type="subcellular location">
    <subcellularLocation>
        <location evidence="2">Membrane</location>
    </subcellularLocation>
</comment>
<dbReference type="Gene3D" id="3.30.565.10">
    <property type="entry name" value="Histidine kinase-like ATPase, C-terminal domain"/>
    <property type="match status" value="1"/>
</dbReference>
<dbReference type="Pfam" id="PF02518">
    <property type="entry name" value="HATPase_c"/>
    <property type="match status" value="1"/>
</dbReference>
<dbReference type="PROSITE" id="PS50885">
    <property type="entry name" value="HAMP"/>
    <property type="match status" value="1"/>
</dbReference>
<proteinExistence type="predicted"/>